<keyword evidence="1" id="KW-1133">Transmembrane helix</keyword>
<protein>
    <recommendedName>
        <fullName evidence="4">Polymerase</fullName>
    </recommendedName>
</protein>
<dbReference type="RefSeq" id="WP_188802330.1">
    <property type="nucleotide sequence ID" value="NZ_BMOK01000004.1"/>
</dbReference>
<feature type="transmembrane region" description="Helical" evidence="1">
    <location>
        <begin position="64"/>
        <end position="83"/>
    </location>
</feature>
<sequence length="400" mass="46367">MAQQKPIHAFLIKLSYFILTVYFFLYSTTVTGSILQSKIVLLGSVGLMIIAFIMNRSWNIYRNVVLYAMVMIMLLTEVFYIVVEKNSFSDFDNILLYGLIFVIAMDAVEVTALIKISMYTKLAMSVMTLLLFSMHMIKEVVIQRGTDFRHSFGFYHPNSFGYMVMCLTMEYLFLYLKKTNWMILSAITLFNVFIYYLTAARTSFICTMIVILAAFLTRYTPVLKKKAVKFGLLALIPVMFFLSVFLPLTYTPQINLYIVLDRLFSTRLQMGHYYIDHYGSFFGRPFPSVLTIPVPRFTMLLDSAYLRLLIQSGWPIFITVFIGIFYKCSQWAKKDKILEVSIILALLAYSFFERTTNNLFLCASLLILFASNEASSFLSYKAWTKIQPFFGRQKETVKNN</sequence>
<dbReference type="EMBL" id="BMOK01000004">
    <property type="protein sequence ID" value="GGL50626.1"/>
    <property type="molecule type" value="Genomic_DNA"/>
</dbReference>
<proteinExistence type="predicted"/>
<reference evidence="2" key="2">
    <citation type="submission" date="2020-09" db="EMBL/GenBank/DDBJ databases">
        <authorList>
            <person name="Sun Q."/>
            <person name="Ohkuma M."/>
        </authorList>
    </citation>
    <scope>NUCLEOTIDE SEQUENCE</scope>
    <source>
        <strain evidence="2">JCM 15325</strain>
    </source>
</reference>
<keyword evidence="3" id="KW-1185">Reference proteome</keyword>
<feature type="transmembrane region" description="Helical" evidence="1">
    <location>
        <begin position="6"/>
        <end position="27"/>
    </location>
</feature>
<feature type="transmembrane region" description="Helical" evidence="1">
    <location>
        <begin position="95"/>
        <end position="116"/>
    </location>
</feature>
<evidence type="ECO:0000313" key="3">
    <source>
        <dbReference type="Proteomes" id="UP000654670"/>
    </source>
</evidence>
<feature type="transmembrane region" description="Helical" evidence="1">
    <location>
        <begin position="193"/>
        <end position="216"/>
    </location>
</feature>
<reference evidence="2" key="1">
    <citation type="journal article" date="2014" name="Int. J. Syst. Evol. Microbiol.">
        <title>Complete genome sequence of Corynebacterium casei LMG S-19264T (=DSM 44701T), isolated from a smear-ripened cheese.</title>
        <authorList>
            <consortium name="US DOE Joint Genome Institute (JGI-PGF)"/>
            <person name="Walter F."/>
            <person name="Albersmeier A."/>
            <person name="Kalinowski J."/>
            <person name="Ruckert C."/>
        </authorList>
    </citation>
    <scope>NUCLEOTIDE SEQUENCE</scope>
    <source>
        <strain evidence="2">JCM 15325</strain>
    </source>
</reference>
<accession>A0A917S0V1</accession>
<evidence type="ECO:0000313" key="2">
    <source>
        <dbReference type="EMBL" id="GGL50626.1"/>
    </source>
</evidence>
<dbReference type="Proteomes" id="UP000654670">
    <property type="component" value="Unassembled WGS sequence"/>
</dbReference>
<organism evidence="2 3">
    <name type="scientific">Sporolactobacillus putidus</name>
    <dbReference type="NCBI Taxonomy" id="492735"/>
    <lineage>
        <taxon>Bacteria</taxon>
        <taxon>Bacillati</taxon>
        <taxon>Bacillota</taxon>
        <taxon>Bacilli</taxon>
        <taxon>Bacillales</taxon>
        <taxon>Sporolactobacillaceae</taxon>
        <taxon>Sporolactobacillus</taxon>
    </lineage>
</organism>
<feature type="transmembrane region" description="Helical" evidence="1">
    <location>
        <begin position="228"/>
        <end position="250"/>
    </location>
</feature>
<feature type="transmembrane region" description="Helical" evidence="1">
    <location>
        <begin position="304"/>
        <end position="325"/>
    </location>
</feature>
<evidence type="ECO:0000256" key="1">
    <source>
        <dbReference type="SAM" id="Phobius"/>
    </source>
</evidence>
<keyword evidence="1" id="KW-0472">Membrane</keyword>
<gene>
    <name evidence="2" type="ORF">GCM10007968_13590</name>
</gene>
<dbReference type="AlphaFoldDB" id="A0A917S0V1"/>
<feature type="transmembrane region" description="Helical" evidence="1">
    <location>
        <begin position="39"/>
        <end position="58"/>
    </location>
</feature>
<comment type="caution">
    <text evidence="2">The sequence shown here is derived from an EMBL/GenBank/DDBJ whole genome shotgun (WGS) entry which is preliminary data.</text>
</comment>
<feature type="transmembrane region" description="Helical" evidence="1">
    <location>
        <begin position="154"/>
        <end position="173"/>
    </location>
</feature>
<name>A0A917S0V1_9BACL</name>
<keyword evidence="1" id="KW-0812">Transmembrane</keyword>
<evidence type="ECO:0008006" key="4">
    <source>
        <dbReference type="Google" id="ProtNLM"/>
    </source>
</evidence>